<proteinExistence type="inferred from homology"/>
<comment type="caution">
    <text evidence="6">The sequence shown here is derived from an EMBL/GenBank/DDBJ whole genome shotgun (WGS) entry which is preliminary data.</text>
</comment>
<evidence type="ECO:0000313" key="7">
    <source>
        <dbReference type="Proteomes" id="UP000036987"/>
    </source>
</evidence>
<dbReference type="GO" id="GO:0006979">
    <property type="term" value="P:response to oxidative stress"/>
    <property type="evidence" value="ECO:0007669"/>
    <property type="project" value="InterPro"/>
</dbReference>
<protein>
    <recommendedName>
        <fullName evidence="4">Glutathione peroxidase</fullName>
    </recommendedName>
</protein>
<accession>A0A0K9PR08</accession>
<dbReference type="InterPro" id="IPR036249">
    <property type="entry name" value="Thioredoxin-like_sf"/>
</dbReference>
<dbReference type="PROSITE" id="PS00460">
    <property type="entry name" value="GLUTATHIONE_PEROXID_1"/>
    <property type="match status" value="1"/>
</dbReference>
<dbReference type="GO" id="GO:0004601">
    <property type="term" value="F:peroxidase activity"/>
    <property type="evidence" value="ECO:0000318"/>
    <property type="project" value="GO_Central"/>
</dbReference>
<dbReference type="Gene3D" id="3.40.30.10">
    <property type="entry name" value="Glutaredoxin"/>
    <property type="match status" value="1"/>
</dbReference>
<dbReference type="EMBL" id="LFYR01000674">
    <property type="protein sequence ID" value="KMZ71416.1"/>
    <property type="molecule type" value="Genomic_DNA"/>
</dbReference>
<feature type="domain" description="Thioredoxin" evidence="5">
    <location>
        <begin position="70"/>
        <end position="232"/>
    </location>
</feature>
<dbReference type="OrthoDB" id="446890at2759"/>
<dbReference type="InterPro" id="IPR029759">
    <property type="entry name" value="GPX_AS"/>
</dbReference>
<evidence type="ECO:0000256" key="2">
    <source>
        <dbReference type="ARBA" id="ARBA00022559"/>
    </source>
</evidence>
<keyword evidence="2 4" id="KW-0575">Peroxidase</keyword>
<dbReference type="PANTHER" id="PTHR11592">
    <property type="entry name" value="GLUTATHIONE PEROXIDASE"/>
    <property type="match status" value="1"/>
</dbReference>
<keyword evidence="3 4" id="KW-0560">Oxidoreductase</keyword>
<dbReference type="InterPro" id="IPR013766">
    <property type="entry name" value="Thioredoxin_domain"/>
</dbReference>
<evidence type="ECO:0000256" key="4">
    <source>
        <dbReference type="RuleBase" id="RU000499"/>
    </source>
</evidence>
<evidence type="ECO:0000259" key="5">
    <source>
        <dbReference type="PROSITE" id="PS51352"/>
    </source>
</evidence>
<dbReference type="SUPFAM" id="SSF52833">
    <property type="entry name" value="Thioredoxin-like"/>
    <property type="match status" value="1"/>
</dbReference>
<dbReference type="InterPro" id="IPR000889">
    <property type="entry name" value="Glutathione_peroxidase"/>
</dbReference>
<dbReference type="PRINTS" id="PR01011">
    <property type="entry name" value="GLUTPROXDASE"/>
</dbReference>
<dbReference type="PROSITE" id="PS00763">
    <property type="entry name" value="GLUTATHIONE_PEROXID_2"/>
    <property type="match status" value="1"/>
</dbReference>
<organism evidence="6 7">
    <name type="scientific">Zostera marina</name>
    <name type="common">Eelgrass</name>
    <dbReference type="NCBI Taxonomy" id="29655"/>
    <lineage>
        <taxon>Eukaryota</taxon>
        <taxon>Viridiplantae</taxon>
        <taxon>Streptophyta</taxon>
        <taxon>Embryophyta</taxon>
        <taxon>Tracheophyta</taxon>
        <taxon>Spermatophyta</taxon>
        <taxon>Magnoliopsida</taxon>
        <taxon>Liliopsida</taxon>
        <taxon>Zosteraceae</taxon>
        <taxon>Zostera</taxon>
    </lineage>
</organism>
<sequence>MAAIPTTTAILSATVSRRNKGQTTLAYSSSALVNGWVKSNGLRIGSPKKKKNEALFRLWKSGGVAATVCAKASSSVHDFTVKDIDGKEVSLSKFKGKALLIVNVASQCGLTSSNYSELSEVYDKYKTQGFEILAFPCNQFGFQEPGSNQEIKQFACTRFKADFPIFDKVDVNGPFTVPLYSFLKSSSGGLLRDLVKWNFEKFLIDKEGKVVERYLPTTSPLQIEKDIQKLVAA</sequence>
<dbReference type="CDD" id="cd00340">
    <property type="entry name" value="GSH_Peroxidase"/>
    <property type="match status" value="1"/>
</dbReference>
<dbReference type="FunFam" id="3.40.30.10:FF:000025">
    <property type="entry name" value="Glutathione peroxidase"/>
    <property type="match status" value="1"/>
</dbReference>
<dbReference type="PANTHER" id="PTHR11592:SF132">
    <property type="entry name" value="GLUTATHIONE PEROXIDASE 7, CHLOROPLASTIC-RELATED"/>
    <property type="match status" value="1"/>
</dbReference>
<name>A0A0K9PR08_ZOSMR</name>
<gene>
    <name evidence="6" type="ORF">ZOSMA_180G00060</name>
</gene>
<evidence type="ECO:0000313" key="6">
    <source>
        <dbReference type="EMBL" id="KMZ71416.1"/>
    </source>
</evidence>
<dbReference type="STRING" id="29655.A0A0K9PR08"/>
<comment type="similarity">
    <text evidence="1 4">Belongs to the glutathione peroxidase family.</text>
</comment>
<reference evidence="7" key="1">
    <citation type="journal article" date="2016" name="Nature">
        <title>The genome of the seagrass Zostera marina reveals angiosperm adaptation to the sea.</title>
        <authorList>
            <person name="Olsen J.L."/>
            <person name="Rouze P."/>
            <person name="Verhelst B."/>
            <person name="Lin Y.-C."/>
            <person name="Bayer T."/>
            <person name="Collen J."/>
            <person name="Dattolo E."/>
            <person name="De Paoli E."/>
            <person name="Dittami S."/>
            <person name="Maumus F."/>
            <person name="Michel G."/>
            <person name="Kersting A."/>
            <person name="Lauritano C."/>
            <person name="Lohaus R."/>
            <person name="Toepel M."/>
            <person name="Tonon T."/>
            <person name="Vanneste K."/>
            <person name="Amirebrahimi M."/>
            <person name="Brakel J."/>
            <person name="Bostroem C."/>
            <person name="Chovatia M."/>
            <person name="Grimwood J."/>
            <person name="Jenkins J.W."/>
            <person name="Jueterbock A."/>
            <person name="Mraz A."/>
            <person name="Stam W.T."/>
            <person name="Tice H."/>
            <person name="Bornberg-Bauer E."/>
            <person name="Green P.J."/>
            <person name="Pearson G.A."/>
            <person name="Procaccini G."/>
            <person name="Duarte C.M."/>
            <person name="Schmutz J."/>
            <person name="Reusch T.B.H."/>
            <person name="Van de Peer Y."/>
        </authorList>
    </citation>
    <scope>NUCLEOTIDE SEQUENCE [LARGE SCALE GENOMIC DNA]</scope>
    <source>
        <strain evidence="7">cv. Finnish</strain>
    </source>
</reference>
<dbReference type="AlphaFoldDB" id="A0A0K9PR08"/>
<dbReference type="Proteomes" id="UP000036987">
    <property type="component" value="Unassembled WGS sequence"/>
</dbReference>
<dbReference type="PROSITE" id="PS51352">
    <property type="entry name" value="THIOREDOXIN_2"/>
    <property type="match status" value="1"/>
</dbReference>
<dbReference type="PROSITE" id="PS51355">
    <property type="entry name" value="GLUTATHIONE_PEROXID_3"/>
    <property type="match status" value="1"/>
</dbReference>
<dbReference type="Pfam" id="PF00255">
    <property type="entry name" value="GSHPx"/>
    <property type="match status" value="1"/>
</dbReference>
<evidence type="ECO:0000256" key="3">
    <source>
        <dbReference type="ARBA" id="ARBA00023002"/>
    </source>
</evidence>
<keyword evidence="7" id="KW-1185">Reference proteome</keyword>
<evidence type="ECO:0000256" key="1">
    <source>
        <dbReference type="ARBA" id="ARBA00006926"/>
    </source>
</evidence>
<dbReference type="InterPro" id="IPR029760">
    <property type="entry name" value="GPX_CS"/>
</dbReference>
<dbReference type="OMA" id="INESIMN"/>